<accession>A0ABY4B6J9</accession>
<reference evidence="2 3" key="1">
    <citation type="submission" date="2022-03" db="EMBL/GenBank/DDBJ databases">
        <title>Hymenobactersp. isolated from the air.</title>
        <authorList>
            <person name="Won M."/>
            <person name="Kwon S.-W."/>
        </authorList>
    </citation>
    <scope>NUCLEOTIDE SEQUENCE [LARGE SCALE GENOMIC DNA]</scope>
    <source>
        <strain evidence="2 3">KACC 22596</strain>
    </source>
</reference>
<dbReference type="Proteomes" id="UP000831390">
    <property type="component" value="Chromosome"/>
</dbReference>
<feature type="region of interest" description="Disordered" evidence="1">
    <location>
        <begin position="234"/>
        <end position="254"/>
    </location>
</feature>
<organism evidence="2 3">
    <name type="scientific">Hymenobacter monticola</name>
    <dbReference type="NCBI Taxonomy" id="1705399"/>
    <lineage>
        <taxon>Bacteria</taxon>
        <taxon>Pseudomonadati</taxon>
        <taxon>Bacteroidota</taxon>
        <taxon>Cytophagia</taxon>
        <taxon>Cytophagales</taxon>
        <taxon>Hymenobacteraceae</taxon>
        <taxon>Hymenobacter</taxon>
    </lineage>
</organism>
<dbReference type="InterPro" id="IPR009078">
    <property type="entry name" value="Ferritin-like_SF"/>
</dbReference>
<evidence type="ECO:0000256" key="1">
    <source>
        <dbReference type="SAM" id="MobiDB-lite"/>
    </source>
</evidence>
<keyword evidence="3" id="KW-1185">Reference proteome</keyword>
<dbReference type="SUPFAM" id="SSF47240">
    <property type="entry name" value="Ferritin-like"/>
    <property type="match status" value="1"/>
</dbReference>
<dbReference type="EMBL" id="CP094534">
    <property type="protein sequence ID" value="UOE34790.1"/>
    <property type="molecule type" value="Genomic_DNA"/>
</dbReference>
<gene>
    <name evidence="2" type="ORF">MTP16_03840</name>
</gene>
<sequence length="320" mass="33402">MNLFQIISEIEKVDPEVYDRLDSRRSIFKHMTGLGQKLSAAALPLAVGAIFNKVYAQTPMNASVNDVLNFALSLEYLESYFYNAGQASAPLQLGLSTTNKAALEIIRVDESNHVTFLRGVLGAAAITPPTTATFDYTGGKGTGAGPFADVFINPATYLAVAQSLEDTGVRAYKGGAPLLMSNKTVLTAALNIHSVEARHASRLRTMRRGGANNNAASQGVPAAPYNAAPKSWISGTDNGGASPAQTAPIYGAGNNTNAPTGVTFDAESNTTQGGANLTTLPNTTGFPASAFSEAFDEALDVTTVKAIARTFVVNGSTFLA</sequence>
<name>A0ABY4B6J9_9BACT</name>
<proteinExistence type="predicted"/>
<evidence type="ECO:0000313" key="3">
    <source>
        <dbReference type="Proteomes" id="UP000831390"/>
    </source>
</evidence>
<protein>
    <submittedName>
        <fullName evidence="2">Ferritin-like domain-containing protein</fullName>
    </submittedName>
</protein>
<evidence type="ECO:0000313" key="2">
    <source>
        <dbReference type="EMBL" id="UOE34790.1"/>
    </source>
</evidence>
<dbReference type="Pfam" id="PF13668">
    <property type="entry name" value="Ferritin_2"/>
    <property type="match status" value="1"/>
</dbReference>
<dbReference type="RefSeq" id="WP_243516098.1">
    <property type="nucleotide sequence ID" value="NZ_CP094534.1"/>
</dbReference>